<evidence type="ECO:0000313" key="1">
    <source>
        <dbReference type="EMBL" id="UOF92160.1"/>
    </source>
</evidence>
<reference evidence="1" key="1">
    <citation type="submission" date="2021-12" db="EMBL/GenBank/DDBJ databases">
        <title>Alicyclobacillaceae gen. nov., sp. nov., isolated from chalcocite enrichment system.</title>
        <authorList>
            <person name="Jiang Z."/>
        </authorList>
    </citation>
    <scope>NUCLEOTIDE SEQUENCE</scope>
    <source>
        <strain evidence="1">MYW30-H2</strain>
    </source>
</reference>
<accession>A0ABY4CW82</accession>
<dbReference type="Proteomes" id="UP000830167">
    <property type="component" value="Chromosome"/>
</dbReference>
<dbReference type="PANTHER" id="PTHR37808">
    <property type="entry name" value="SPORE GERMINATION PROTEIN-LIKE PROTEIN YDZR-RELATED"/>
    <property type="match status" value="1"/>
</dbReference>
<proteinExistence type="predicted"/>
<dbReference type="EMBL" id="CP089291">
    <property type="protein sequence ID" value="UOF92160.1"/>
    <property type="molecule type" value="Genomic_DNA"/>
</dbReference>
<evidence type="ECO:0000313" key="2">
    <source>
        <dbReference type="Proteomes" id="UP000830167"/>
    </source>
</evidence>
<name>A0ABY4CW82_9BACL</name>
<dbReference type="InterPro" id="IPR019618">
    <property type="entry name" value="Spore_germination_GerPA"/>
</dbReference>
<gene>
    <name evidence="1" type="ORF">LSG31_08170</name>
</gene>
<keyword evidence="2" id="KW-1185">Reference proteome</keyword>
<dbReference type="Pfam" id="PF10676">
    <property type="entry name" value="gerPA"/>
    <property type="match status" value="1"/>
</dbReference>
<protein>
    <submittedName>
        <fullName evidence="1">Spore germination protein</fullName>
    </submittedName>
</protein>
<dbReference type="RefSeq" id="WP_347438846.1">
    <property type="nucleotide sequence ID" value="NZ_CP089291.1"/>
</dbReference>
<sequence length="77" mass="8067">MPSVVGAFKVVSNSGQIEIGDTFAIAPKAASKTYTGSGAGNTGDFTSTFNYWNSTNTIDPDGNDQQVVGWPGSSFLW</sequence>
<dbReference type="PANTHER" id="PTHR37808:SF3">
    <property type="entry name" value="SPORE GERMINATION PROTEIN GERPA-RELATED"/>
    <property type="match status" value="1"/>
</dbReference>
<organism evidence="1 2">
    <name type="scientific">Fodinisporobacter ferrooxydans</name>
    <dbReference type="NCBI Taxonomy" id="2901836"/>
    <lineage>
        <taxon>Bacteria</taxon>
        <taxon>Bacillati</taxon>
        <taxon>Bacillota</taxon>
        <taxon>Bacilli</taxon>
        <taxon>Bacillales</taxon>
        <taxon>Alicyclobacillaceae</taxon>
        <taxon>Fodinisporobacter</taxon>
    </lineage>
</organism>